<dbReference type="Proteomes" id="UP000005143">
    <property type="component" value="Unassembled WGS sequence"/>
</dbReference>
<dbReference type="SUPFAM" id="SSF89372">
    <property type="entry name" value="Fucose-specific lectin"/>
    <property type="match status" value="1"/>
</dbReference>
<keyword evidence="2" id="KW-0472">Membrane</keyword>
<evidence type="ECO:0000313" key="4">
    <source>
        <dbReference type="Proteomes" id="UP000005143"/>
    </source>
</evidence>
<dbReference type="RefSeq" id="WP_007577506.1">
    <property type="nucleotide sequence ID" value="NZ_AGUD01000255.1"/>
</dbReference>
<feature type="transmembrane region" description="Helical" evidence="2">
    <location>
        <begin position="1148"/>
        <end position="1170"/>
    </location>
</feature>
<feature type="compositionally biased region" description="Low complexity" evidence="1">
    <location>
        <begin position="824"/>
        <end position="835"/>
    </location>
</feature>
<feature type="transmembrane region" description="Helical" evidence="2">
    <location>
        <begin position="1209"/>
        <end position="1228"/>
    </location>
</feature>
<evidence type="ECO:0000256" key="2">
    <source>
        <dbReference type="SAM" id="Phobius"/>
    </source>
</evidence>
<organism evidence="3 4">
    <name type="scientific">Patulibacter medicamentivorans</name>
    <dbReference type="NCBI Taxonomy" id="1097667"/>
    <lineage>
        <taxon>Bacteria</taxon>
        <taxon>Bacillati</taxon>
        <taxon>Actinomycetota</taxon>
        <taxon>Thermoleophilia</taxon>
        <taxon>Solirubrobacterales</taxon>
        <taxon>Patulibacteraceae</taxon>
        <taxon>Patulibacter</taxon>
    </lineage>
</organism>
<keyword evidence="4" id="KW-1185">Reference proteome</keyword>
<keyword evidence="2" id="KW-1133">Transmembrane helix</keyword>
<reference evidence="3 4" key="1">
    <citation type="journal article" date="2013" name="Biodegradation">
        <title>Quantitative proteomic analysis of ibuprofen-degrading Patulibacter sp. strain I11.</title>
        <authorList>
            <person name="Almeida B."/>
            <person name="Kjeldal H."/>
            <person name="Lolas I."/>
            <person name="Knudsen A.D."/>
            <person name="Carvalho G."/>
            <person name="Nielsen K.L."/>
            <person name="Barreto Crespo M.T."/>
            <person name="Stensballe A."/>
            <person name="Nielsen J.L."/>
        </authorList>
    </citation>
    <scope>NUCLEOTIDE SEQUENCE [LARGE SCALE GENOMIC DNA]</scope>
    <source>
        <strain evidence="3 4">I11</strain>
    </source>
</reference>
<gene>
    <name evidence="3" type="ORF">PAI11_34230</name>
</gene>
<dbReference type="EMBL" id="AGUD01000255">
    <property type="protein sequence ID" value="EHN09745.1"/>
    <property type="molecule type" value="Genomic_DNA"/>
</dbReference>
<feature type="region of interest" description="Disordered" evidence="1">
    <location>
        <begin position="824"/>
        <end position="868"/>
    </location>
</feature>
<keyword evidence="2" id="KW-0812">Transmembrane</keyword>
<sequence>MSVTADQRESTASGYVPVRPFPVAVTSVLAQNQIATDHVLVDLDADGPVATFTNPLKGGAPEAFAVVDLASGGEQVVYVAQDSAQQSGWSVGPLPGGPGAGGSWPATAVVAAVTGSTDGLVDVFWNDNASLQHTWLLPDGSWAAPRAIHSQPLGGLGVAYAVGGEGSRPIPVVYGVDGAGVQLVTWAGPGHGWATTTFQGSGFSATSLTVAIVPTGGSGGQATVYGGGSFFGASFDFTRGATITVRAQSLSGAPVPIAGAFAQATSPAGSLLAYVLGTDQTPYVVAMSGPTLPGAVPIPSPTARVLQAVAVAQPATRAKDGTLLTGLANVYLVHEAPDGTVNLSLLRQLGWSNGGHLPQWAPPIPIASSVDSAYPILLPSDPDTVFLADRINEGALAVYTHAVTDAWRNPATGVVEWSAGPHWTGGDIRQQSDQSYDITSYIVQATVTDGNQTPMANYPLQLSASAPCGVVVGTSSYPVSRTQSTTVVTNAAGVVSFSIEATDLAPPSLILTDPDGAISPVGYSAGPVSISPAASVQAYMSTSSQAQANGSTGTLSYLPPESQTFSATMMTNATVPGAGDAEAGQPLFPGVQGSSPTMPAADAVTNVNNMMTLGYSPVGDDAAPRDPALRPKPGAPVGFIINNSDPTTPQYVPFDSGAELRAAWRSQHQQPRVHLLHDAKDAFSDAWKGIKDGATKVADVAVDMEKGVVSMAIWIGNEATEIGDFVITCVEDACNAIVAVYSALKAVIKDVIDFLKALLDFGNIFNTQWAFQQSLNEGLLAASEIVQWATQQLNPSGGSGTQSNFFSGLTSKVEATFGSAGTQFQGQTAQQAGGSNWQPMGQPPSNSATIAGATTGLTSDGGPVTPAQLSANPQAMWMQSQLGAQAAAAPASAFDLDELRALFDGESTTALEAAVDKFDTIFDEAMEAFEGGAKAFEQAFQDLLNAIVAAIDKNGKHDPNNLQNVAMADLLDAEEELLLGMLDFLDGVALTFLAMVDAGITWLLDVVNTPIKDKSALGKAVQLLYDGLWDVARLTKWEPPSSGWAPPAGTTIPGWDPAKGMPKDLTYAGLAGLVTGFPVCVLYEILTGKQPFPGGVLPDDATVAGPDVGQTQYEPILATVNMVNSLLTTARDGVIVATYDKAKVPKGLIGGLSGLAVLSGISAFIFQWRGHKSWDESIESRSIALASIFGVSGWLSALVLTWFSKSLSYRTRFATVSTLFGVLTIAYSDYLAFRVKDKLPPDDHAMWAWSTSMGNLAPIPDVVSLLLIPEAQEATEDIPVAGCLKLVVDAAWGVVIIPTLEIGEAVEVGRHT</sequence>
<evidence type="ECO:0000313" key="3">
    <source>
        <dbReference type="EMBL" id="EHN09745.1"/>
    </source>
</evidence>
<accession>H0E9A6</accession>
<feature type="compositionally biased region" description="Polar residues" evidence="1">
    <location>
        <begin position="836"/>
        <end position="849"/>
    </location>
</feature>
<proteinExistence type="predicted"/>
<name>H0E9A6_9ACTN</name>
<evidence type="ECO:0000256" key="1">
    <source>
        <dbReference type="SAM" id="MobiDB-lite"/>
    </source>
</evidence>
<feature type="transmembrane region" description="Helical" evidence="2">
    <location>
        <begin position="1182"/>
        <end position="1203"/>
    </location>
</feature>
<comment type="caution">
    <text evidence="3">The sequence shown here is derived from an EMBL/GenBank/DDBJ whole genome shotgun (WGS) entry which is preliminary data.</text>
</comment>
<protein>
    <submittedName>
        <fullName evidence="3">Uncharacterized protein</fullName>
    </submittedName>
</protein>